<evidence type="ECO:0008006" key="5">
    <source>
        <dbReference type="Google" id="ProtNLM"/>
    </source>
</evidence>
<keyword evidence="4" id="KW-1185">Reference proteome</keyword>
<feature type="chain" id="PRO_5035853365" description="Secreted protein" evidence="2">
    <location>
        <begin position="18"/>
        <end position="135"/>
    </location>
</feature>
<comment type="caution">
    <text evidence="3">The sequence shown here is derived from an EMBL/GenBank/DDBJ whole genome shotgun (WGS) entry which is preliminary data.</text>
</comment>
<organism evidence="3 4">
    <name type="scientific">Cyclocybe aegerita</name>
    <name type="common">Black poplar mushroom</name>
    <name type="synonym">Agrocybe aegerita</name>
    <dbReference type="NCBI Taxonomy" id="1973307"/>
    <lineage>
        <taxon>Eukaryota</taxon>
        <taxon>Fungi</taxon>
        <taxon>Dikarya</taxon>
        <taxon>Basidiomycota</taxon>
        <taxon>Agaricomycotina</taxon>
        <taxon>Agaricomycetes</taxon>
        <taxon>Agaricomycetidae</taxon>
        <taxon>Agaricales</taxon>
        <taxon>Agaricineae</taxon>
        <taxon>Bolbitiaceae</taxon>
        <taxon>Cyclocybe</taxon>
    </lineage>
</organism>
<dbReference type="AlphaFoldDB" id="A0A8S0WZQ9"/>
<evidence type="ECO:0000313" key="3">
    <source>
        <dbReference type="EMBL" id="CAA7269746.1"/>
    </source>
</evidence>
<evidence type="ECO:0000313" key="4">
    <source>
        <dbReference type="Proteomes" id="UP000467700"/>
    </source>
</evidence>
<dbReference type="Proteomes" id="UP000467700">
    <property type="component" value="Unassembled WGS sequence"/>
</dbReference>
<keyword evidence="2" id="KW-0732">Signal</keyword>
<accession>A0A8S0WZQ9</accession>
<sequence length="135" mass="15363">MWGVLISLYLFILVVQHSRWSTLDTSDWRYHYIGSSVSSTSFLKVPPLSISEIAHIIGSRFLSSSRLQALTMYISAIFTTMHRTRRWPMGNRTNSQASAIVGSNHFPRRSLHPPHDPFAPKPSYPCHASRVHSVQ</sequence>
<evidence type="ECO:0000256" key="2">
    <source>
        <dbReference type="SAM" id="SignalP"/>
    </source>
</evidence>
<gene>
    <name evidence="3" type="ORF">AAE3_LOCUS11952</name>
</gene>
<protein>
    <recommendedName>
        <fullName evidence="5">Secreted protein</fullName>
    </recommendedName>
</protein>
<dbReference type="EMBL" id="CACVBS010000079">
    <property type="protein sequence ID" value="CAA7269746.1"/>
    <property type="molecule type" value="Genomic_DNA"/>
</dbReference>
<proteinExistence type="predicted"/>
<evidence type="ECO:0000256" key="1">
    <source>
        <dbReference type="SAM" id="MobiDB-lite"/>
    </source>
</evidence>
<reference evidence="3 4" key="1">
    <citation type="submission" date="2020-01" db="EMBL/GenBank/DDBJ databases">
        <authorList>
            <person name="Gupta K D."/>
        </authorList>
    </citation>
    <scope>NUCLEOTIDE SEQUENCE [LARGE SCALE GENOMIC DNA]</scope>
</reference>
<feature type="signal peptide" evidence="2">
    <location>
        <begin position="1"/>
        <end position="17"/>
    </location>
</feature>
<feature type="region of interest" description="Disordered" evidence="1">
    <location>
        <begin position="111"/>
        <end position="135"/>
    </location>
</feature>
<name>A0A8S0WZQ9_CYCAE</name>